<keyword evidence="6" id="KW-0378">Hydrolase</keyword>
<dbReference type="Gene3D" id="2.40.70.10">
    <property type="entry name" value="Acid Proteases"/>
    <property type="match status" value="2"/>
</dbReference>
<feature type="region of interest" description="Disordered" evidence="9">
    <location>
        <begin position="376"/>
        <end position="407"/>
    </location>
</feature>
<dbReference type="InterPro" id="IPR032861">
    <property type="entry name" value="TAXi_N"/>
</dbReference>
<accession>A0A7S4QIG0</accession>
<protein>
    <recommendedName>
        <fullName evidence="11">Peptidase A1 domain-containing protein</fullName>
    </recommendedName>
</protein>
<feature type="signal peptide" evidence="10">
    <location>
        <begin position="1"/>
        <end position="23"/>
    </location>
</feature>
<evidence type="ECO:0000256" key="7">
    <source>
        <dbReference type="ARBA" id="ARBA00022989"/>
    </source>
</evidence>
<comment type="subcellular location">
    <subcellularLocation>
        <location evidence="1">Membrane</location>
    </subcellularLocation>
</comment>
<name>A0A7S4QIG0_9DINO</name>
<keyword evidence="7" id="KW-1133">Transmembrane helix</keyword>
<evidence type="ECO:0000256" key="6">
    <source>
        <dbReference type="ARBA" id="ARBA00022801"/>
    </source>
</evidence>
<dbReference type="AlphaFoldDB" id="A0A7S4QIG0"/>
<evidence type="ECO:0000256" key="1">
    <source>
        <dbReference type="ARBA" id="ARBA00004370"/>
    </source>
</evidence>
<dbReference type="SUPFAM" id="SSF50630">
    <property type="entry name" value="Acid proteases"/>
    <property type="match status" value="1"/>
</dbReference>
<dbReference type="InterPro" id="IPR001461">
    <property type="entry name" value="Aspartic_peptidase_A1"/>
</dbReference>
<reference evidence="12" key="1">
    <citation type="submission" date="2021-01" db="EMBL/GenBank/DDBJ databases">
        <authorList>
            <person name="Corre E."/>
            <person name="Pelletier E."/>
            <person name="Niang G."/>
            <person name="Scheremetjew M."/>
            <person name="Finn R."/>
            <person name="Kale V."/>
            <person name="Holt S."/>
            <person name="Cochrane G."/>
            <person name="Meng A."/>
            <person name="Brown T."/>
            <person name="Cohen L."/>
        </authorList>
    </citation>
    <scope>NUCLEOTIDE SEQUENCE</scope>
    <source>
        <strain evidence="12">CCMP3105</strain>
    </source>
</reference>
<feature type="compositionally biased region" description="Low complexity" evidence="9">
    <location>
        <begin position="554"/>
        <end position="565"/>
    </location>
</feature>
<evidence type="ECO:0000259" key="11">
    <source>
        <dbReference type="PROSITE" id="PS51767"/>
    </source>
</evidence>
<gene>
    <name evidence="12" type="ORF">AMON00008_LOCUS20265</name>
</gene>
<evidence type="ECO:0000256" key="10">
    <source>
        <dbReference type="SAM" id="SignalP"/>
    </source>
</evidence>
<comment type="similarity">
    <text evidence="2">Belongs to the peptidase A1 family.</text>
</comment>
<feature type="chain" id="PRO_5030940842" description="Peptidase A1 domain-containing protein" evidence="10">
    <location>
        <begin position="24"/>
        <end position="582"/>
    </location>
</feature>
<dbReference type="GO" id="GO:0004190">
    <property type="term" value="F:aspartic-type endopeptidase activity"/>
    <property type="evidence" value="ECO:0007669"/>
    <property type="project" value="InterPro"/>
</dbReference>
<feature type="domain" description="Peptidase A1" evidence="11">
    <location>
        <begin position="41"/>
        <end position="371"/>
    </location>
</feature>
<keyword evidence="8" id="KW-0472">Membrane</keyword>
<sequence>MHARGRRRLAAACLALCAARCSGRCTQRAQLYGNIDNPGYYYVDLLVGSRGQRTPLAVDTANSGIAFSCEGCSHCGRHMDTAFNPNTSRTASWLPCGTHCRGQCRHGGCYYSHGFSDGSGLSGRWLTDQVRLGGGVGANMPHRVMVGCNEREAGQLYRAKANGILGLGPTSSVLRDLAPTSSVVCGPKSFALCLAEWGGSLQMGRYERSRGAGPLNWVPMKERGHGYMVPLSAMSVDGHAVDFRAWGSSFAQVDAGTTRTYMASRPFSMLRSLILRHCARRSRRCGASSPGGSCWLLPHGQAGLAHFPNITVHIGAARVQWTPRAYLRRQGRRWCLAFERDGPRSPTVLGLSFLLYHEIVFDVGRHMFGIAEAQCPESQERPSAPPPTVQPYGGRPAGGPPGRAFTQPVPAVPAVAGVAPTGAEVEAESAIETIKEVGQYLKDLETNLSASLQQFGPLLHQLPRWSPAAEDGSRQSPQPVVPAPAPLPAPAPAPAPAPVPAPPAQEPTAEASTTTPLPLDSPGPLTDRQFAIAGFATAVLPKPSTMRPAPVPESPGAAAAASHSTLEAVAEQTGLAEDGAVL</sequence>
<dbReference type="GO" id="GO:0016020">
    <property type="term" value="C:membrane"/>
    <property type="evidence" value="ECO:0007669"/>
    <property type="project" value="UniProtKB-SubCell"/>
</dbReference>
<keyword evidence="5 10" id="KW-0732">Signal</keyword>
<dbReference type="InterPro" id="IPR033121">
    <property type="entry name" value="PEPTIDASE_A1"/>
</dbReference>
<keyword evidence="4" id="KW-0812">Transmembrane</keyword>
<feature type="compositionally biased region" description="Low complexity" evidence="9">
    <location>
        <begin position="506"/>
        <end position="518"/>
    </location>
</feature>
<evidence type="ECO:0000256" key="2">
    <source>
        <dbReference type="ARBA" id="ARBA00007447"/>
    </source>
</evidence>
<evidence type="ECO:0000256" key="9">
    <source>
        <dbReference type="SAM" id="MobiDB-lite"/>
    </source>
</evidence>
<feature type="region of interest" description="Disordered" evidence="9">
    <location>
        <begin position="466"/>
        <end position="527"/>
    </location>
</feature>
<evidence type="ECO:0000313" key="12">
    <source>
        <dbReference type="EMBL" id="CAE4583291.1"/>
    </source>
</evidence>
<evidence type="ECO:0000256" key="4">
    <source>
        <dbReference type="ARBA" id="ARBA00022692"/>
    </source>
</evidence>
<dbReference type="GO" id="GO:0006508">
    <property type="term" value="P:proteolysis"/>
    <property type="evidence" value="ECO:0007669"/>
    <property type="project" value="UniProtKB-KW"/>
</dbReference>
<evidence type="ECO:0000256" key="8">
    <source>
        <dbReference type="ARBA" id="ARBA00023136"/>
    </source>
</evidence>
<feature type="region of interest" description="Disordered" evidence="9">
    <location>
        <begin position="542"/>
        <end position="565"/>
    </location>
</feature>
<dbReference type="InterPro" id="IPR032799">
    <property type="entry name" value="TAXi_C"/>
</dbReference>
<dbReference type="Pfam" id="PF14541">
    <property type="entry name" value="TAXi_C"/>
    <property type="match status" value="1"/>
</dbReference>
<dbReference type="PANTHER" id="PTHR13683">
    <property type="entry name" value="ASPARTYL PROTEASES"/>
    <property type="match status" value="1"/>
</dbReference>
<dbReference type="PANTHER" id="PTHR13683:SF375">
    <property type="entry name" value="PEPTIDASE A1 DOMAIN-CONTAINING PROTEIN"/>
    <property type="match status" value="1"/>
</dbReference>
<feature type="compositionally biased region" description="Pro residues" evidence="9">
    <location>
        <begin position="479"/>
        <end position="505"/>
    </location>
</feature>
<keyword evidence="3" id="KW-0645">Protease</keyword>
<evidence type="ECO:0000256" key="5">
    <source>
        <dbReference type="ARBA" id="ARBA00022729"/>
    </source>
</evidence>
<dbReference type="PROSITE" id="PS51767">
    <property type="entry name" value="PEPTIDASE_A1"/>
    <property type="match status" value="1"/>
</dbReference>
<proteinExistence type="inferred from homology"/>
<evidence type="ECO:0000256" key="3">
    <source>
        <dbReference type="ARBA" id="ARBA00022670"/>
    </source>
</evidence>
<dbReference type="Pfam" id="PF14543">
    <property type="entry name" value="TAXi_N"/>
    <property type="match status" value="1"/>
</dbReference>
<dbReference type="EMBL" id="HBNR01029729">
    <property type="protein sequence ID" value="CAE4583291.1"/>
    <property type="molecule type" value="Transcribed_RNA"/>
</dbReference>
<organism evidence="12">
    <name type="scientific">Alexandrium monilatum</name>
    <dbReference type="NCBI Taxonomy" id="311494"/>
    <lineage>
        <taxon>Eukaryota</taxon>
        <taxon>Sar</taxon>
        <taxon>Alveolata</taxon>
        <taxon>Dinophyceae</taxon>
        <taxon>Gonyaulacales</taxon>
        <taxon>Pyrocystaceae</taxon>
        <taxon>Alexandrium</taxon>
    </lineage>
</organism>
<dbReference type="InterPro" id="IPR021109">
    <property type="entry name" value="Peptidase_aspartic_dom_sf"/>
</dbReference>